<accession>A0A3P3RED8</accession>
<dbReference type="InterPro" id="IPR036390">
    <property type="entry name" value="WH_DNA-bd_sf"/>
</dbReference>
<dbReference type="InterPro" id="IPR057527">
    <property type="entry name" value="HVO_A0261-like_N"/>
</dbReference>
<dbReference type="OrthoDB" id="11410at2157"/>
<evidence type="ECO:0008006" key="5">
    <source>
        <dbReference type="Google" id="ProtNLM"/>
    </source>
</evidence>
<protein>
    <recommendedName>
        <fullName evidence="5">MarR family transcriptional regulator</fullName>
    </recommendedName>
</protein>
<name>A0A3P3RED8_9EURY</name>
<keyword evidence="4" id="KW-1185">Reference proteome</keyword>
<dbReference type="EMBL" id="RRCH01000012">
    <property type="protein sequence ID" value="RRJ31877.1"/>
    <property type="molecule type" value="Genomic_DNA"/>
</dbReference>
<dbReference type="Pfam" id="PF08350">
    <property type="entry name" value="FilR1_middle"/>
    <property type="match status" value="1"/>
</dbReference>
<feature type="domain" description="Methanogenesis regulatory protein FilR1 middle" evidence="1">
    <location>
        <begin position="123"/>
        <end position="248"/>
    </location>
</feature>
<dbReference type="Proteomes" id="UP000282322">
    <property type="component" value="Unassembled WGS sequence"/>
</dbReference>
<evidence type="ECO:0000313" key="3">
    <source>
        <dbReference type="EMBL" id="RRJ31877.1"/>
    </source>
</evidence>
<dbReference type="InterPro" id="IPR013561">
    <property type="entry name" value="FilR1_middle_dom"/>
</dbReference>
<evidence type="ECO:0000259" key="1">
    <source>
        <dbReference type="Pfam" id="PF08350"/>
    </source>
</evidence>
<sequence>MSNPPEDFANLLHRRCEYLRALIDHPQDKRNLVEMLDTPRSTLDDVVRELEQAGLVEYIDGQWHPTHSGRLACCVHQDYLNNLANLIDTSSVLDALHANSEVSWEFIEGADVYKTHPGVLDSVIPTLLDHVEMATDIRIVSPSIVAGYGKQFDKNKIFGPESTFEMIISPKIQKWIYSMHQTAIIEALDKPDVCLLCAPISFSFGLSIFDSQRAGITIFTPQGIAGLIINDTESALAWAEELYESVKQDASPIIQYEEPHQTPNDD</sequence>
<dbReference type="Pfam" id="PF25213">
    <property type="entry name" value="HVO_A0261_N"/>
    <property type="match status" value="1"/>
</dbReference>
<comment type="caution">
    <text evidence="3">The sequence shown here is derived from an EMBL/GenBank/DDBJ whole genome shotgun (WGS) entry which is preliminary data.</text>
</comment>
<organism evidence="3 4">
    <name type="scientific">Halocatena pleomorpha</name>
    <dbReference type="NCBI Taxonomy" id="1785090"/>
    <lineage>
        <taxon>Archaea</taxon>
        <taxon>Methanobacteriati</taxon>
        <taxon>Methanobacteriota</taxon>
        <taxon>Stenosarchaea group</taxon>
        <taxon>Halobacteria</taxon>
        <taxon>Halobacteriales</taxon>
        <taxon>Natronomonadaceae</taxon>
        <taxon>Halocatena</taxon>
    </lineage>
</organism>
<dbReference type="SUPFAM" id="SSF46785">
    <property type="entry name" value="Winged helix' DNA-binding domain"/>
    <property type="match status" value="1"/>
</dbReference>
<evidence type="ECO:0000259" key="2">
    <source>
        <dbReference type="Pfam" id="PF25213"/>
    </source>
</evidence>
<gene>
    <name evidence="3" type="ORF">EIK79_06255</name>
</gene>
<reference evidence="3 4" key="1">
    <citation type="submission" date="2018-11" db="EMBL/GenBank/DDBJ databases">
        <title>Taxonoimc description of Halomarina strain SPP-AMP-1.</title>
        <authorList>
            <person name="Pal Y."/>
            <person name="Srinivasana K."/>
            <person name="Verma A."/>
            <person name="Kumar P."/>
        </authorList>
    </citation>
    <scope>NUCLEOTIDE SEQUENCE [LARGE SCALE GENOMIC DNA]</scope>
    <source>
        <strain evidence="3 4">SPP-AMP-1</strain>
    </source>
</reference>
<evidence type="ECO:0000313" key="4">
    <source>
        <dbReference type="Proteomes" id="UP000282322"/>
    </source>
</evidence>
<dbReference type="AlphaFoldDB" id="A0A3P3RED8"/>
<proteinExistence type="predicted"/>
<feature type="domain" description="HVO-A0261-like N-terminal" evidence="2">
    <location>
        <begin position="10"/>
        <end position="81"/>
    </location>
</feature>